<comment type="caution">
    <text evidence="5">The sequence shown here is derived from an EMBL/GenBank/DDBJ whole genome shotgun (WGS) entry which is preliminary data.</text>
</comment>
<keyword evidence="3" id="KW-0862">Zinc</keyword>
<evidence type="ECO:0000313" key="6">
    <source>
        <dbReference type="Proteomes" id="UP000547674"/>
    </source>
</evidence>
<keyword evidence="1 3" id="KW-0489">Methyltransferase</keyword>
<keyword evidence="2 3" id="KW-0808">Transferase</keyword>
<dbReference type="Pfam" id="PF02574">
    <property type="entry name" value="S-methyl_trans"/>
    <property type="match status" value="1"/>
</dbReference>
<dbReference type="EMBL" id="JABDJR010000178">
    <property type="protein sequence ID" value="NNF06052.1"/>
    <property type="molecule type" value="Genomic_DNA"/>
</dbReference>
<reference evidence="5 6" key="1">
    <citation type="submission" date="2020-03" db="EMBL/GenBank/DDBJ databases">
        <title>Metabolic flexibility allows generalist bacteria to become dominant in a frequently disturbed ecosystem.</title>
        <authorList>
            <person name="Chen Y.-J."/>
            <person name="Leung P.M."/>
            <person name="Bay S.K."/>
            <person name="Hugenholtz P."/>
            <person name="Kessler A.J."/>
            <person name="Shelley G."/>
            <person name="Waite D.W."/>
            <person name="Cook P.L."/>
            <person name="Greening C."/>
        </authorList>
    </citation>
    <scope>NUCLEOTIDE SEQUENCE [LARGE SCALE GENOMIC DNA]</scope>
    <source>
        <strain evidence="5">SS_bin_28</strain>
    </source>
</reference>
<feature type="binding site" evidence="3">
    <location>
        <position position="247"/>
    </location>
    <ligand>
        <name>Zn(2+)</name>
        <dbReference type="ChEBI" id="CHEBI:29105"/>
    </ligand>
</feature>
<feature type="domain" description="Hcy-binding" evidence="4">
    <location>
        <begin position="8"/>
        <end position="262"/>
    </location>
</feature>
<dbReference type="InterPro" id="IPR036589">
    <property type="entry name" value="HCY_dom_sf"/>
</dbReference>
<dbReference type="SUPFAM" id="SSF82282">
    <property type="entry name" value="Homocysteine S-methyltransferase"/>
    <property type="match status" value="1"/>
</dbReference>
<dbReference type="Gene3D" id="3.20.20.330">
    <property type="entry name" value="Homocysteine-binding-like domain"/>
    <property type="match status" value="1"/>
</dbReference>
<proteinExistence type="predicted"/>
<evidence type="ECO:0000256" key="2">
    <source>
        <dbReference type="ARBA" id="ARBA00022679"/>
    </source>
</evidence>
<dbReference type="AlphaFoldDB" id="A0A7Y2H1V0"/>
<accession>A0A7Y2H1V0</accession>
<dbReference type="PROSITE" id="PS50970">
    <property type="entry name" value="HCY"/>
    <property type="match status" value="1"/>
</dbReference>
<dbReference type="InterPro" id="IPR003726">
    <property type="entry name" value="HCY_dom"/>
</dbReference>
<dbReference type="GO" id="GO:0008168">
    <property type="term" value="F:methyltransferase activity"/>
    <property type="evidence" value="ECO:0007669"/>
    <property type="project" value="UniProtKB-UniRule"/>
</dbReference>
<name>A0A7Y2H1V0_UNCEI</name>
<protein>
    <recommendedName>
        <fullName evidence="4">Hcy-binding domain-containing protein</fullName>
    </recommendedName>
</protein>
<dbReference type="GO" id="GO:0046872">
    <property type="term" value="F:metal ion binding"/>
    <property type="evidence" value="ECO:0007669"/>
    <property type="project" value="UniProtKB-KW"/>
</dbReference>
<feature type="binding site" evidence="3">
    <location>
        <position position="248"/>
    </location>
    <ligand>
        <name>Zn(2+)</name>
        <dbReference type="ChEBI" id="CHEBI:29105"/>
    </ligand>
</feature>
<dbReference type="PANTHER" id="PTHR11103">
    <property type="entry name" value="SLR1189 PROTEIN"/>
    <property type="match status" value="1"/>
</dbReference>
<comment type="cofactor">
    <cofactor evidence="3">
        <name>Zn(2+)</name>
        <dbReference type="ChEBI" id="CHEBI:29105"/>
    </cofactor>
</comment>
<dbReference type="GO" id="GO:0032259">
    <property type="term" value="P:methylation"/>
    <property type="evidence" value="ECO:0007669"/>
    <property type="project" value="UniProtKB-KW"/>
</dbReference>
<keyword evidence="3" id="KW-0479">Metal-binding</keyword>
<dbReference type="Proteomes" id="UP000547674">
    <property type="component" value="Unassembled WGS sequence"/>
</dbReference>
<evidence type="ECO:0000313" key="5">
    <source>
        <dbReference type="EMBL" id="NNF06052.1"/>
    </source>
</evidence>
<gene>
    <name evidence="5" type="ORF">HKN21_04775</name>
</gene>
<sequence>MQDSKPPRSQDSAFFANGPLLFGGPLGTRLILEGFEPPLEPLNASHPEAVAALHQEDVAAGCDAVLTNTFSAASFDSSPQDRAVVVTRAVVLARDSGAKFVFGSMAPPGREDPVHPYLQTARQLLASGVDGLILQTFLHLQDVERALELLRDLPVPIAVLMTPIPHWKFPAAEFAALAEKHQLFAIGVGCGAFPSDLEPALESLKPATSLPLIALPAWDRNGHLEDHEIERFGAFCRDQGVQGLGGCCGIHKNSLALLHGAYRDLV</sequence>
<dbReference type="PANTHER" id="PTHR11103:SF18">
    <property type="entry name" value="SLR1189 PROTEIN"/>
    <property type="match status" value="1"/>
</dbReference>
<evidence type="ECO:0000256" key="3">
    <source>
        <dbReference type="PROSITE-ProRule" id="PRU00333"/>
    </source>
</evidence>
<feature type="binding site" evidence="3">
    <location>
        <position position="190"/>
    </location>
    <ligand>
        <name>Zn(2+)</name>
        <dbReference type="ChEBI" id="CHEBI:29105"/>
    </ligand>
</feature>
<organism evidence="5 6">
    <name type="scientific">Eiseniibacteriota bacterium</name>
    <dbReference type="NCBI Taxonomy" id="2212470"/>
    <lineage>
        <taxon>Bacteria</taxon>
        <taxon>Candidatus Eiseniibacteriota</taxon>
    </lineage>
</organism>
<evidence type="ECO:0000256" key="1">
    <source>
        <dbReference type="ARBA" id="ARBA00022603"/>
    </source>
</evidence>
<evidence type="ECO:0000259" key="4">
    <source>
        <dbReference type="PROSITE" id="PS50970"/>
    </source>
</evidence>